<dbReference type="Pfam" id="PF01565">
    <property type="entry name" value="FAD_binding_4"/>
    <property type="match status" value="1"/>
</dbReference>
<comment type="caution">
    <text evidence="6">The sequence shown here is derived from an EMBL/GenBank/DDBJ whole genome shotgun (WGS) entry which is preliminary data.</text>
</comment>
<dbReference type="PANTHER" id="PTHR43762">
    <property type="entry name" value="L-GULONOLACTONE OXIDASE"/>
    <property type="match status" value="1"/>
</dbReference>
<evidence type="ECO:0000259" key="5">
    <source>
        <dbReference type="PROSITE" id="PS51387"/>
    </source>
</evidence>
<dbReference type="Pfam" id="PF09129">
    <property type="entry name" value="Chol_subst-bind"/>
    <property type="match status" value="1"/>
</dbReference>
<dbReference type="Gene3D" id="3.40.462.10">
    <property type="entry name" value="FAD-linked oxidases, C-terminal domain"/>
    <property type="match status" value="1"/>
</dbReference>
<reference evidence="6 7" key="1">
    <citation type="submission" date="2012-11" db="EMBL/GenBank/DDBJ databases">
        <authorList>
            <person name="Huguet-Tapia J.C."/>
            <person name="Durkin A.S."/>
            <person name="Pettis G.S."/>
            <person name="Badger J.H."/>
        </authorList>
    </citation>
    <scope>NUCLEOTIDE SEQUENCE [LARGE SCALE GENOMIC DNA]</scope>
    <source>
        <strain evidence="6 7">91-03</strain>
    </source>
</reference>
<dbReference type="InterPro" id="IPR016169">
    <property type="entry name" value="FAD-bd_PCMH_sub2"/>
</dbReference>
<dbReference type="Gene3D" id="1.10.45.10">
    <property type="entry name" value="Vanillyl-alcohol Oxidase, Chain A, domain 4"/>
    <property type="match status" value="1"/>
</dbReference>
<evidence type="ECO:0000256" key="2">
    <source>
        <dbReference type="ARBA" id="ARBA00022827"/>
    </source>
</evidence>
<keyword evidence="3 6" id="KW-0560">Oxidoreductase</keyword>
<dbReference type="InterPro" id="IPR016164">
    <property type="entry name" value="FAD-linked_Oxase-like_C"/>
</dbReference>
<feature type="domain" description="FAD-binding PCMH-type" evidence="5">
    <location>
        <begin position="78"/>
        <end position="268"/>
    </location>
</feature>
<evidence type="ECO:0000313" key="6">
    <source>
        <dbReference type="EMBL" id="EKX60232.1"/>
    </source>
</evidence>
<dbReference type="InterPro" id="IPR016170">
    <property type="entry name" value="Cytok_DH_C_sf"/>
</dbReference>
<dbReference type="SUPFAM" id="SSF56176">
    <property type="entry name" value="FAD-binding/transporter-associated domain-like"/>
    <property type="match status" value="1"/>
</dbReference>
<dbReference type="PATRIC" id="fig|698759.3.peg.8967"/>
<evidence type="ECO:0000313" key="7">
    <source>
        <dbReference type="Proteomes" id="UP000010411"/>
    </source>
</evidence>
<dbReference type="PROSITE" id="PS51387">
    <property type="entry name" value="FAD_PCMH"/>
    <property type="match status" value="1"/>
</dbReference>
<gene>
    <name evidence="6" type="primary">choS_2</name>
    <name evidence="6" type="ORF">STRIP9103_02558</name>
</gene>
<keyword evidence="2" id="KW-0274">FAD</keyword>
<dbReference type="InterPro" id="IPR016171">
    <property type="entry name" value="Vanillyl_alc_oxidase_C-sub2"/>
</dbReference>
<dbReference type="SUPFAM" id="SSF55103">
    <property type="entry name" value="FAD-linked oxidases, C-terminal domain"/>
    <property type="match status" value="1"/>
</dbReference>
<dbReference type="EMBL" id="AEJC01000665">
    <property type="protein sequence ID" value="EKX60232.1"/>
    <property type="molecule type" value="Genomic_DNA"/>
</dbReference>
<dbReference type="InterPro" id="IPR006094">
    <property type="entry name" value="Oxid_FAD_bind_N"/>
</dbReference>
<dbReference type="Proteomes" id="UP000010411">
    <property type="component" value="Unassembled WGS sequence"/>
</dbReference>
<dbReference type="InterPro" id="IPR036318">
    <property type="entry name" value="FAD-bd_PCMH-like_sf"/>
</dbReference>
<evidence type="ECO:0000256" key="3">
    <source>
        <dbReference type="ARBA" id="ARBA00023002"/>
    </source>
</evidence>
<dbReference type="InterPro" id="IPR016167">
    <property type="entry name" value="FAD-bd_PCMH_sub1"/>
</dbReference>
<keyword evidence="7" id="KW-1185">Reference proteome</keyword>
<feature type="compositionally biased region" description="Basic and acidic residues" evidence="4">
    <location>
        <begin position="7"/>
        <end position="21"/>
    </location>
</feature>
<dbReference type="PANTHER" id="PTHR43762:SF1">
    <property type="entry name" value="D-ARABINONO-1,4-LACTONE OXIDASE"/>
    <property type="match status" value="1"/>
</dbReference>
<dbReference type="Gene3D" id="3.30.43.10">
    <property type="entry name" value="Uridine Diphospho-n-acetylenolpyruvylglucosamine Reductase, domain 2"/>
    <property type="match status" value="1"/>
</dbReference>
<dbReference type="GO" id="GO:0016995">
    <property type="term" value="F:cholesterol oxidase activity"/>
    <property type="evidence" value="ECO:0007669"/>
    <property type="project" value="UniProtKB-EC"/>
</dbReference>
<dbReference type="GO" id="GO:0071949">
    <property type="term" value="F:FAD binding"/>
    <property type="evidence" value="ECO:0007669"/>
    <property type="project" value="InterPro"/>
</dbReference>
<sequence length="591" mass="63694">MARRGARPPDKSADHPDDRCDALPTGTRRPELGSLCSRSRACAPAPDRNLMHEKNCAPPNFPSGIRLYRATFTNWSGQVVAGGVWTCAPAAPCDVVTLANWARANGWRLRPRGGGYSWSPLVACSGSPTNTLLVDTTEHLTAVTVHPGSPASVTAQPGVSMDALLGALKTVGYGLTAFPVLGAASLGGVLATAGRGTGVPANGETPLAGHTYGSVANLVTSLTAVVWDGNAACYVLRTFQRSEPQIQALLVNLGRAFVTEVTLRVGADQRLRCQSRFDVSADTLFAPPADASPHSLASHVKRSGRVVCIWFPFTATPWLRVFTPMASKPRRSKEVTAPYAFRFNDIVPRSGSKLLSQIAAGAGSLTPVFTRAQMNAVRAGLTLTRTWDVWGWSSDLLLNVRPTTVRITSACWNVMTSRDRIQQVVSEFHTAYTACLEKYRTRGSFPVNGPLEIRVTGLDQPADCGVPGALSAQLSPLRPRPDHPEWDVAVWFDMTTVPITPDCHAFYADMEQWIRSHYTGSYAAVRPEWPKEWASTSTGAWTDRTAARSAIPDSYRAGQPADDNWDTALATFSALDPAGVFSSDFLDEALL</sequence>
<proteinExistence type="predicted"/>
<dbReference type="InterPro" id="IPR010031">
    <property type="entry name" value="FAD_lactone_oxidase-like"/>
</dbReference>
<feature type="region of interest" description="Disordered" evidence="4">
    <location>
        <begin position="1"/>
        <end position="26"/>
    </location>
</feature>
<name>L1KI33_9ACTN</name>
<keyword evidence="1" id="KW-0285">Flavoprotein</keyword>
<accession>L1KI33</accession>
<dbReference type="EC" id="1.1.3.6" evidence="6"/>
<dbReference type="InterPro" id="IPR016166">
    <property type="entry name" value="FAD-bd_PCMH"/>
</dbReference>
<organism evidence="6 7">
    <name type="scientific">Streptomyces ipomoeae 91-03</name>
    <dbReference type="NCBI Taxonomy" id="698759"/>
    <lineage>
        <taxon>Bacteria</taxon>
        <taxon>Bacillati</taxon>
        <taxon>Actinomycetota</taxon>
        <taxon>Actinomycetes</taxon>
        <taxon>Kitasatosporales</taxon>
        <taxon>Streptomycetaceae</taxon>
        <taxon>Streptomyces</taxon>
    </lineage>
</organism>
<dbReference type="AlphaFoldDB" id="L1KI33"/>
<evidence type="ECO:0000256" key="1">
    <source>
        <dbReference type="ARBA" id="ARBA00022630"/>
    </source>
</evidence>
<evidence type="ECO:0000256" key="4">
    <source>
        <dbReference type="SAM" id="MobiDB-lite"/>
    </source>
</evidence>
<dbReference type="Gene3D" id="3.30.465.10">
    <property type="match status" value="1"/>
</dbReference>
<protein>
    <submittedName>
        <fullName evidence="6">Cholesterol oxidase</fullName>
        <ecNumber evidence="6">1.1.3.6</ecNumber>
    </submittedName>
</protein>
<dbReference type="InterPro" id="IPR015213">
    <property type="entry name" value="Cholesterol_OX_subst-bd"/>
</dbReference>